<feature type="domain" description="TAP-C" evidence="10">
    <location>
        <begin position="536"/>
        <end position="587"/>
    </location>
</feature>
<dbReference type="SUPFAM" id="SSF46934">
    <property type="entry name" value="UBA-like"/>
    <property type="match status" value="1"/>
</dbReference>
<gene>
    <name evidence="11" type="ORF">SCP_1200110</name>
</gene>
<comment type="subcellular location">
    <subcellularLocation>
        <location evidence="1">Nucleus</location>
    </subcellularLocation>
</comment>
<dbReference type="InParanoid" id="A0A401H040"/>
<dbReference type="Pfam" id="PF22602">
    <property type="entry name" value="NXF_NTF2"/>
    <property type="match status" value="1"/>
</dbReference>
<comment type="caution">
    <text evidence="11">The sequence shown here is derived from an EMBL/GenBank/DDBJ whole genome shotgun (WGS) entry which is preliminary data.</text>
</comment>
<dbReference type="InterPro" id="IPR005637">
    <property type="entry name" value="TAP_C_dom"/>
</dbReference>
<keyword evidence="4" id="KW-0433">Leucine-rich repeat</keyword>
<evidence type="ECO:0000259" key="10">
    <source>
        <dbReference type="PROSITE" id="PS51281"/>
    </source>
</evidence>
<evidence type="ECO:0000256" key="3">
    <source>
        <dbReference type="ARBA" id="ARBA00022448"/>
    </source>
</evidence>
<dbReference type="Pfam" id="PF03943">
    <property type="entry name" value="TAP_C"/>
    <property type="match status" value="1"/>
</dbReference>
<evidence type="ECO:0000256" key="8">
    <source>
        <dbReference type="SAM" id="MobiDB-lite"/>
    </source>
</evidence>
<proteinExistence type="inferred from homology"/>
<dbReference type="Gene3D" id="3.10.450.50">
    <property type="match status" value="1"/>
</dbReference>
<keyword evidence="6" id="KW-0509">mRNA transport</keyword>
<accession>A0A401H040</accession>
<dbReference type="Gene3D" id="3.80.10.10">
    <property type="entry name" value="Ribonuclease Inhibitor"/>
    <property type="match status" value="1"/>
</dbReference>
<feature type="region of interest" description="Disordered" evidence="8">
    <location>
        <begin position="25"/>
        <end position="59"/>
    </location>
</feature>
<dbReference type="EMBL" id="BFAD01000012">
    <property type="protein sequence ID" value="GBE87787.1"/>
    <property type="molecule type" value="Genomic_DNA"/>
</dbReference>
<comment type="similarity">
    <text evidence="2">Belongs to the NXF family.</text>
</comment>
<dbReference type="PROSITE" id="PS51281">
    <property type="entry name" value="TAP_C"/>
    <property type="match status" value="1"/>
</dbReference>
<dbReference type="PROSITE" id="PS50177">
    <property type="entry name" value="NTF2_DOMAIN"/>
    <property type="match status" value="1"/>
</dbReference>
<evidence type="ECO:0000313" key="11">
    <source>
        <dbReference type="EMBL" id="GBE87787.1"/>
    </source>
</evidence>
<evidence type="ECO:0000256" key="7">
    <source>
        <dbReference type="ARBA" id="ARBA00023242"/>
    </source>
</evidence>
<dbReference type="Proteomes" id="UP000287166">
    <property type="component" value="Unassembled WGS sequence"/>
</dbReference>
<dbReference type="GO" id="GO:0016973">
    <property type="term" value="P:poly(A)+ mRNA export from nucleus"/>
    <property type="evidence" value="ECO:0007669"/>
    <property type="project" value="TreeGrafter"/>
</dbReference>
<sequence length="587" mass="64724">MFSSPTQTQGSSAIAANALRSAGLMDRDARMRDVSDKPGGRKGVTKSSHANRTPHRPRAIDAVIGKDQASTSMNARAAMLAARIAAGDSIAIRGAAKGTLGRLRRNAMSTPDGKGSKTIELWEEFVKLRWNAEAKFLNLERIGEDELIRYHRLWSANSTTTSYKVTAVVFKLAARLFPDVETISLAYNELKTGYAISSLSHYLPKLANLSLQGNELTSWKDLDYISGRKGKLENLRELILLGNPVRELEYQNNRGDRYRSEVARRFPSLEVLDQEAVTKIAFDVPHASTSAAASVPHITATTFPCEMVPSFITGVDSALVSNFLMRYFPLFDRQRAGLLDVYHPEATFSFSANTGIPPRARIEGLHHSMPNQRKLEWPGWLIGGRGGSRNLSRIWGSVDKMTKTLHVGNEEIIKTIADLPTTKHDLVGAPDKFCIDAWPVPHGDSIHLFVSLHGQFVEEPAAGVRSFDRSFILAPAPEGSRAKQNGWDVVILSDQLNVRAYSSPEAWRPGPMRVQAGDPLPGLIPEAQAQLQQIPEPQRSLVTQICQQTGLNVRFAVDCLEGNGWDIPRAVANFEQVKGTLTRDAFL</sequence>
<dbReference type="Gene3D" id="1.10.8.10">
    <property type="entry name" value="DNA helicase RuvA subunit, C-terminal domain"/>
    <property type="match status" value="1"/>
</dbReference>
<dbReference type="InterPro" id="IPR009060">
    <property type="entry name" value="UBA-like_sf"/>
</dbReference>
<dbReference type="InterPro" id="IPR032710">
    <property type="entry name" value="NTF2-like_dom_sf"/>
</dbReference>
<dbReference type="InterPro" id="IPR030217">
    <property type="entry name" value="NXF_fam"/>
</dbReference>
<evidence type="ECO:0000256" key="1">
    <source>
        <dbReference type="ARBA" id="ARBA00004123"/>
    </source>
</evidence>
<dbReference type="InterPro" id="IPR002075">
    <property type="entry name" value="NTF2_dom"/>
</dbReference>
<dbReference type="SMART" id="SM00804">
    <property type="entry name" value="TAP_C"/>
    <property type="match status" value="1"/>
</dbReference>
<name>A0A401H040_9APHY</name>
<dbReference type="STRING" id="139825.A0A401H040"/>
<keyword evidence="3" id="KW-0813">Transport</keyword>
<dbReference type="PANTHER" id="PTHR10662:SF22">
    <property type="entry name" value="NUCLEAR RNA EXPORT FACTOR 1"/>
    <property type="match status" value="1"/>
</dbReference>
<feature type="compositionally biased region" description="Basic and acidic residues" evidence="8">
    <location>
        <begin position="25"/>
        <end position="39"/>
    </location>
</feature>
<keyword evidence="7" id="KW-0539">Nucleus</keyword>
<evidence type="ECO:0000256" key="5">
    <source>
        <dbReference type="ARBA" id="ARBA00022737"/>
    </source>
</evidence>
<evidence type="ECO:0000259" key="9">
    <source>
        <dbReference type="PROSITE" id="PS50177"/>
    </source>
</evidence>
<dbReference type="CDD" id="cd14342">
    <property type="entry name" value="UBA_TAP-C"/>
    <property type="match status" value="1"/>
</dbReference>
<dbReference type="FunCoup" id="A0A401H040">
    <property type="interactions" value="280"/>
</dbReference>
<evidence type="ECO:0000313" key="12">
    <source>
        <dbReference type="Proteomes" id="UP000287166"/>
    </source>
</evidence>
<dbReference type="GO" id="GO:0003723">
    <property type="term" value="F:RNA binding"/>
    <property type="evidence" value="ECO:0007669"/>
    <property type="project" value="TreeGrafter"/>
</dbReference>
<keyword evidence="5" id="KW-0677">Repeat</keyword>
<reference evidence="11 12" key="1">
    <citation type="journal article" date="2018" name="Sci. Rep.">
        <title>Genome sequence of the cauliflower mushroom Sparassis crispa (Hanabiratake) and its association with beneficial usage.</title>
        <authorList>
            <person name="Kiyama R."/>
            <person name="Furutani Y."/>
            <person name="Kawaguchi K."/>
            <person name="Nakanishi T."/>
        </authorList>
    </citation>
    <scope>NUCLEOTIDE SEQUENCE [LARGE SCALE GENOMIC DNA]</scope>
</reference>
<dbReference type="AlphaFoldDB" id="A0A401H040"/>
<evidence type="ECO:0000256" key="6">
    <source>
        <dbReference type="ARBA" id="ARBA00022816"/>
    </source>
</evidence>
<dbReference type="PANTHER" id="PTHR10662">
    <property type="entry name" value="NUCLEAR RNA EXPORT FACTOR"/>
    <property type="match status" value="1"/>
</dbReference>
<dbReference type="SUPFAM" id="SSF54427">
    <property type="entry name" value="NTF2-like"/>
    <property type="match status" value="1"/>
</dbReference>
<feature type="domain" description="NTF2" evidence="9">
    <location>
        <begin position="319"/>
        <end position="498"/>
    </location>
</feature>
<dbReference type="SUPFAM" id="SSF52058">
    <property type="entry name" value="L domain-like"/>
    <property type="match status" value="1"/>
</dbReference>
<evidence type="ECO:0000256" key="4">
    <source>
        <dbReference type="ARBA" id="ARBA00022614"/>
    </source>
</evidence>
<protein>
    <submittedName>
        <fullName evidence="11">mRNA export factor mex67</fullName>
    </submittedName>
</protein>
<dbReference type="InterPro" id="IPR032675">
    <property type="entry name" value="LRR_dom_sf"/>
</dbReference>
<dbReference type="OrthoDB" id="25872at2759"/>
<dbReference type="GeneID" id="38784704"/>
<keyword evidence="12" id="KW-1185">Reference proteome</keyword>
<dbReference type="RefSeq" id="XP_027618700.1">
    <property type="nucleotide sequence ID" value="XM_027762899.1"/>
</dbReference>
<dbReference type="GO" id="GO:0005634">
    <property type="term" value="C:nucleus"/>
    <property type="evidence" value="ECO:0007669"/>
    <property type="project" value="UniProtKB-SubCell"/>
</dbReference>
<organism evidence="11 12">
    <name type="scientific">Sparassis crispa</name>
    <dbReference type="NCBI Taxonomy" id="139825"/>
    <lineage>
        <taxon>Eukaryota</taxon>
        <taxon>Fungi</taxon>
        <taxon>Dikarya</taxon>
        <taxon>Basidiomycota</taxon>
        <taxon>Agaricomycotina</taxon>
        <taxon>Agaricomycetes</taxon>
        <taxon>Polyporales</taxon>
        <taxon>Sparassidaceae</taxon>
        <taxon>Sparassis</taxon>
    </lineage>
</organism>
<dbReference type="InterPro" id="IPR018222">
    <property type="entry name" value="Nuclear_transport_factor_2_euk"/>
</dbReference>
<evidence type="ECO:0000256" key="2">
    <source>
        <dbReference type="ARBA" id="ARBA00009285"/>
    </source>
</evidence>